<keyword evidence="7" id="KW-0418">Kinase</keyword>
<reference evidence="9 10" key="1">
    <citation type="submission" date="2016-10" db="EMBL/GenBank/DDBJ databases">
        <title>The whole genome sequencing and assembly of Bacillus simplex DSM 1321 strain.</title>
        <authorList>
            <person name="Park M.-K."/>
            <person name="Lee Y.-J."/>
            <person name="Yi H."/>
            <person name="Bahn Y.-S."/>
            <person name="Kim J.F."/>
            <person name="Lee D.-W."/>
        </authorList>
    </citation>
    <scope>NUCLEOTIDE SEQUENCE [LARGE SCALE GENOMIC DNA]</scope>
    <source>
        <strain evidence="9 10">DSM 1321</strain>
    </source>
</reference>
<keyword evidence="2" id="KW-0813">Transport</keyword>
<dbReference type="PANTHER" id="PTHR33799:SF1">
    <property type="entry name" value="PTS SYSTEM MANNOSE-SPECIFIC EIIAB COMPONENT-RELATED"/>
    <property type="match status" value="1"/>
</dbReference>
<dbReference type="InterPro" id="IPR036662">
    <property type="entry name" value="PTS_EIIA_man-typ_sf"/>
</dbReference>
<protein>
    <recommendedName>
        <fullName evidence="8">PTS EIIA type-4 domain-containing protein</fullName>
    </recommendedName>
</protein>
<dbReference type="InterPro" id="IPR004701">
    <property type="entry name" value="PTS_EIIA_man-typ"/>
</dbReference>
<dbReference type="Proteomes" id="UP000214618">
    <property type="component" value="Chromosome"/>
</dbReference>
<gene>
    <name evidence="9" type="ORF">BS1321_23070</name>
</gene>
<dbReference type="GeneID" id="56475665"/>
<dbReference type="RefSeq" id="WP_063236089.1">
    <property type="nucleotide sequence ID" value="NZ_BCVO01000037.1"/>
</dbReference>
<evidence type="ECO:0000313" key="9">
    <source>
        <dbReference type="EMBL" id="ASS96541.1"/>
    </source>
</evidence>
<evidence type="ECO:0000256" key="5">
    <source>
        <dbReference type="ARBA" id="ARBA00022679"/>
    </source>
</evidence>
<evidence type="ECO:0000259" key="8">
    <source>
        <dbReference type="PROSITE" id="PS51096"/>
    </source>
</evidence>
<evidence type="ECO:0000256" key="2">
    <source>
        <dbReference type="ARBA" id="ARBA00022448"/>
    </source>
</evidence>
<keyword evidence="5" id="KW-0808">Transferase</keyword>
<accession>A0A223EMY8</accession>
<dbReference type="Gene3D" id="3.40.50.510">
    <property type="entry name" value="Phosphotransferase system, mannose-type IIA component"/>
    <property type="match status" value="1"/>
</dbReference>
<dbReference type="GO" id="GO:0005737">
    <property type="term" value="C:cytoplasm"/>
    <property type="evidence" value="ECO:0007669"/>
    <property type="project" value="UniProtKB-SubCell"/>
</dbReference>
<comment type="subcellular location">
    <subcellularLocation>
        <location evidence="1">Cytoplasm</location>
    </subcellularLocation>
</comment>
<organism evidence="9 10">
    <name type="scientific">Peribacillus simplex NBRC 15720 = DSM 1321</name>
    <dbReference type="NCBI Taxonomy" id="1349754"/>
    <lineage>
        <taxon>Bacteria</taxon>
        <taxon>Bacillati</taxon>
        <taxon>Bacillota</taxon>
        <taxon>Bacilli</taxon>
        <taxon>Bacillales</taxon>
        <taxon>Bacillaceae</taxon>
        <taxon>Peribacillus</taxon>
    </lineage>
</organism>
<dbReference type="CDD" id="cd00006">
    <property type="entry name" value="PTS_IIA_man"/>
    <property type="match status" value="1"/>
</dbReference>
<sequence>MIGIVLTGHGSFPTGMLESVQLIAGEIKQVEVIPFEEDVTILEQVVFKAIDNVETGSGVVCFTDLAGGTPFNVCSRIASDKDNIRVVAGTNLPMLLSGFFHRELSLDAFIDKILKDGKENIKEFKKIQQQTEEDVAGI</sequence>
<dbReference type="GO" id="GO:0016020">
    <property type="term" value="C:membrane"/>
    <property type="evidence" value="ECO:0007669"/>
    <property type="project" value="InterPro"/>
</dbReference>
<dbReference type="EMBL" id="CP017704">
    <property type="protein sequence ID" value="ASS96541.1"/>
    <property type="molecule type" value="Genomic_DNA"/>
</dbReference>
<keyword evidence="4" id="KW-0762">Sugar transport</keyword>
<proteinExistence type="predicted"/>
<dbReference type="SUPFAM" id="SSF53062">
    <property type="entry name" value="PTS system fructose IIA component-like"/>
    <property type="match status" value="1"/>
</dbReference>
<dbReference type="PROSITE" id="PS51096">
    <property type="entry name" value="PTS_EIIA_TYPE_4"/>
    <property type="match status" value="1"/>
</dbReference>
<dbReference type="Pfam" id="PF03610">
    <property type="entry name" value="EIIA-man"/>
    <property type="match status" value="1"/>
</dbReference>
<name>A0A223EMY8_9BACI</name>
<dbReference type="OrthoDB" id="9799827at2"/>
<evidence type="ECO:0000256" key="6">
    <source>
        <dbReference type="ARBA" id="ARBA00022683"/>
    </source>
</evidence>
<dbReference type="AlphaFoldDB" id="A0A223EMY8"/>
<dbReference type="GO" id="GO:0009401">
    <property type="term" value="P:phosphoenolpyruvate-dependent sugar phosphotransferase system"/>
    <property type="evidence" value="ECO:0007669"/>
    <property type="project" value="UniProtKB-KW"/>
</dbReference>
<dbReference type="InterPro" id="IPR033887">
    <property type="entry name" value="PTS_IIA_man"/>
</dbReference>
<dbReference type="PANTHER" id="PTHR33799">
    <property type="entry name" value="PTS PERMEASE-RELATED-RELATED"/>
    <property type="match status" value="1"/>
</dbReference>
<keyword evidence="3" id="KW-0963">Cytoplasm</keyword>
<dbReference type="InterPro" id="IPR051471">
    <property type="entry name" value="Bacterial_PTS_sugar_comp"/>
</dbReference>
<evidence type="ECO:0000256" key="1">
    <source>
        <dbReference type="ARBA" id="ARBA00004496"/>
    </source>
</evidence>
<evidence type="ECO:0000256" key="3">
    <source>
        <dbReference type="ARBA" id="ARBA00022490"/>
    </source>
</evidence>
<feature type="domain" description="PTS EIIA type-4" evidence="8">
    <location>
        <begin position="1"/>
        <end position="121"/>
    </location>
</feature>
<evidence type="ECO:0000256" key="7">
    <source>
        <dbReference type="ARBA" id="ARBA00022777"/>
    </source>
</evidence>
<evidence type="ECO:0000313" key="10">
    <source>
        <dbReference type="Proteomes" id="UP000214618"/>
    </source>
</evidence>
<dbReference type="GO" id="GO:0016301">
    <property type="term" value="F:kinase activity"/>
    <property type="evidence" value="ECO:0007669"/>
    <property type="project" value="UniProtKB-KW"/>
</dbReference>
<keyword evidence="6" id="KW-0598">Phosphotransferase system</keyword>
<evidence type="ECO:0000256" key="4">
    <source>
        <dbReference type="ARBA" id="ARBA00022597"/>
    </source>
</evidence>